<dbReference type="EMBL" id="CYYP01000021">
    <property type="protein sequence ID" value="CUO55765.1"/>
    <property type="molecule type" value="Genomic_DNA"/>
</dbReference>
<evidence type="ECO:0000256" key="3">
    <source>
        <dbReference type="ARBA" id="ARBA00023014"/>
    </source>
</evidence>
<dbReference type="Proteomes" id="UP000095468">
    <property type="component" value="Unassembled WGS sequence"/>
</dbReference>
<feature type="domain" description="4Fe-4S ferredoxin-type" evidence="4">
    <location>
        <begin position="1"/>
        <end position="33"/>
    </location>
</feature>
<feature type="domain" description="4Fe-4S ferredoxin-type" evidence="4">
    <location>
        <begin position="38"/>
        <end position="68"/>
    </location>
</feature>
<organism evidence="5 6">
    <name type="scientific">Collinsella aerofaciens</name>
    <dbReference type="NCBI Taxonomy" id="74426"/>
    <lineage>
        <taxon>Bacteria</taxon>
        <taxon>Bacillati</taxon>
        <taxon>Actinomycetota</taxon>
        <taxon>Coriobacteriia</taxon>
        <taxon>Coriobacteriales</taxon>
        <taxon>Coriobacteriaceae</taxon>
        <taxon>Collinsella</taxon>
    </lineage>
</organism>
<dbReference type="GO" id="GO:0046872">
    <property type="term" value="F:metal ion binding"/>
    <property type="evidence" value="ECO:0007669"/>
    <property type="project" value="UniProtKB-KW"/>
</dbReference>
<dbReference type="Pfam" id="PF04432">
    <property type="entry name" value="FrhB_FdhB_C"/>
    <property type="match status" value="1"/>
</dbReference>
<accession>A0A174G615</accession>
<protein>
    <submittedName>
        <fullName evidence="5">Ferredoxin</fullName>
    </submittedName>
</protein>
<name>A0A174G615_9ACTN</name>
<dbReference type="AlphaFoldDB" id="A0A174G615"/>
<reference evidence="5 6" key="1">
    <citation type="submission" date="2015-09" db="EMBL/GenBank/DDBJ databases">
        <authorList>
            <consortium name="Pathogen Informatics"/>
        </authorList>
    </citation>
    <scope>NUCLEOTIDE SEQUENCE [LARGE SCALE GENOMIC DNA]</scope>
    <source>
        <strain evidence="5 6">2789STDY5608823</strain>
    </source>
</reference>
<dbReference type="PANTHER" id="PTHR43193:SF2">
    <property type="entry name" value="POLYFERREDOXIN PROTEIN FWDF"/>
    <property type="match status" value="1"/>
</dbReference>
<keyword evidence="2" id="KW-0408">Iron</keyword>
<dbReference type="InterPro" id="IPR052977">
    <property type="entry name" value="Polyferredoxin-like_ET"/>
</dbReference>
<evidence type="ECO:0000313" key="5">
    <source>
        <dbReference type="EMBL" id="CUO55765.1"/>
    </source>
</evidence>
<sequence length="401" mass="43832">MSKNIDTVSHRACFGCGACAAKCPFSAITMRTSPDGFEYPVVDAARCTSCGLCLRTCPAENQVDADSEAIRAAVLQSDDPDELAQSSSGGVFSLLAKRILSDGGRVYGAAWDGVDHVRHIGISELAEIALLQKSKYVQSDASESYPEVLSDLKSGKRVLFSGTPCQVSALRLYLGKPMDGLTTVSVVCHGVPSSSMFRSYVGWLELREKSDVTALTFRDKSKFGWGHNIKIELSDGRIIKRPAAFDPFYGSYIKGLISRSSCYGCPFRGCDSPADIILGDSWRSESVQDCGHPEKGVSAVIVKTERGAKLIDEIGDYVAYSNNGLAPDDVLLHEDPNKRSDLEERRDAVIEQFEATGLQVFDSVLAPNATLFDRLKMLLPPSMRLRVKRFVRSIKPRTVHE</sequence>
<dbReference type="PROSITE" id="PS00198">
    <property type="entry name" value="4FE4S_FER_1"/>
    <property type="match status" value="2"/>
</dbReference>
<evidence type="ECO:0000313" key="6">
    <source>
        <dbReference type="Proteomes" id="UP000095468"/>
    </source>
</evidence>
<gene>
    <name evidence="5" type="ORF">ERS852381_01831</name>
</gene>
<dbReference type="Gene3D" id="3.30.70.20">
    <property type="match status" value="1"/>
</dbReference>
<keyword evidence="1" id="KW-0479">Metal-binding</keyword>
<evidence type="ECO:0000256" key="1">
    <source>
        <dbReference type="ARBA" id="ARBA00022723"/>
    </source>
</evidence>
<evidence type="ECO:0000259" key="4">
    <source>
        <dbReference type="PROSITE" id="PS51379"/>
    </source>
</evidence>
<dbReference type="InterPro" id="IPR007525">
    <property type="entry name" value="FrhB_FdhB_C"/>
</dbReference>
<evidence type="ECO:0000256" key="2">
    <source>
        <dbReference type="ARBA" id="ARBA00023004"/>
    </source>
</evidence>
<dbReference type="PROSITE" id="PS51379">
    <property type="entry name" value="4FE4S_FER_2"/>
    <property type="match status" value="2"/>
</dbReference>
<proteinExistence type="predicted"/>
<dbReference type="InterPro" id="IPR017896">
    <property type="entry name" value="4Fe4S_Fe-S-bd"/>
</dbReference>
<dbReference type="RefSeq" id="WP_172676359.1">
    <property type="nucleotide sequence ID" value="NZ_CYYP01000021.1"/>
</dbReference>
<dbReference type="Pfam" id="PF12838">
    <property type="entry name" value="Fer4_7"/>
    <property type="match status" value="1"/>
</dbReference>
<keyword evidence="3" id="KW-0411">Iron-sulfur</keyword>
<dbReference type="InterPro" id="IPR017900">
    <property type="entry name" value="4Fe4S_Fe_S_CS"/>
</dbReference>
<dbReference type="SUPFAM" id="SSF54862">
    <property type="entry name" value="4Fe-4S ferredoxins"/>
    <property type="match status" value="1"/>
</dbReference>
<dbReference type="PANTHER" id="PTHR43193">
    <property type="match status" value="1"/>
</dbReference>
<dbReference type="GO" id="GO:0051536">
    <property type="term" value="F:iron-sulfur cluster binding"/>
    <property type="evidence" value="ECO:0007669"/>
    <property type="project" value="UniProtKB-KW"/>
</dbReference>